<dbReference type="GO" id="GO:0005737">
    <property type="term" value="C:cytoplasm"/>
    <property type="evidence" value="ECO:0007669"/>
    <property type="project" value="UniProtKB-SubCell"/>
</dbReference>
<evidence type="ECO:0000313" key="13">
    <source>
        <dbReference type="EMBL" id="SFS70414.1"/>
    </source>
</evidence>
<proteinExistence type="inferred from homology"/>
<evidence type="ECO:0000259" key="12">
    <source>
        <dbReference type="SMART" id="SM00986"/>
    </source>
</evidence>
<dbReference type="SMART" id="SM00986">
    <property type="entry name" value="UDG"/>
    <property type="match status" value="1"/>
</dbReference>
<comment type="subcellular location">
    <subcellularLocation>
        <location evidence="9">Cytoplasm</location>
    </subcellularLocation>
</comment>
<dbReference type="PANTHER" id="PTHR11264">
    <property type="entry name" value="URACIL-DNA GLYCOSYLASE"/>
    <property type="match status" value="1"/>
</dbReference>
<comment type="similarity">
    <text evidence="3 9 11">Belongs to the uracil-DNA glycosylase (UDG) superfamily. UNG family.</text>
</comment>
<dbReference type="FunFam" id="3.40.470.10:FF:000001">
    <property type="entry name" value="Uracil-DNA glycosylase"/>
    <property type="match status" value="1"/>
</dbReference>
<dbReference type="InterPro" id="IPR002043">
    <property type="entry name" value="UDG_fam1"/>
</dbReference>
<comment type="function">
    <text evidence="2 9 11">Excises uracil residues from the DNA which can arise as a result of misincorporation of dUMP residues by DNA polymerase or due to deamination of cytosine.</text>
</comment>
<dbReference type="NCBIfam" id="NF003592">
    <property type="entry name" value="PRK05254.1-5"/>
    <property type="match status" value="1"/>
</dbReference>
<dbReference type="NCBIfam" id="NF003588">
    <property type="entry name" value="PRK05254.1-1"/>
    <property type="match status" value="1"/>
</dbReference>
<dbReference type="GO" id="GO:0097510">
    <property type="term" value="P:base-excision repair, AP site formation via deaminated base removal"/>
    <property type="evidence" value="ECO:0007669"/>
    <property type="project" value="TreeGrafter"/>
</dbReference>
<evidence type="ECO:0000313" key="14">
    <source>
        <dbReference type="Proteomes" id="UP000198785"/>
    </source>
</evidence>
<evidence type="ECO:0000256" key="7">
    <source>
        <dbReference type="ARBA" id="ARBA00022801"/>
    </source>
</evidence>
<accession>A0A1I6S0F7</accession>
<dbReference type="EC" id="3.2.2.27" evidence="4 9"/>
<evidence type="ECO:0000256" key="4">
    <source>
        <dbReference type="ARBA" id="ARBA00012030"/>
    </source>
</evidence>
<feature type="active site" description="Proton acceptor" evidence="9 10">
    <location>
        <position position="65"/>
    </location>
</feature>
<protein>
    <recommendedName>
        <fullName evidence="5 9">Uracil-DNA glycosylase</fullName>
        <shortName evidence="9">UDG</shortName>
        <ecNumber evidence="4 9">3.2.2.27</ecNumber>
    </recommendedName>
</protein>
<dbReference type="RefSeq" id="WP_093364677.1">
    <property type="nucleotide sequence ID" value="NZ_FOZZ01000004.1"/>
</dbReference>
<dbReference type="STRING" id="683125.SAMN05660206_10451"/>
<dbReference type="SUPFAM" id="SSF52141">
    <property type="entry name" value="Uracil-DNA glycosylase-like"/>
    <property type="match status" value="1"/>
</dbReference>
<gene>
    <name evidence="9" type="primary">ung</name>
    <name evidence="13" type="ORF">SAMN05660206_10451</name>
</gene>
<dbReference type="NCBIfam" id="NF003591">
    <property type="entry name" value="PRK05254.1-4"/>
    <property type="match status" value="1"/>
</dbReference>
<evidence type="ECO:0000256" key="9">
    <source>
        <dbReference type="HAMAP-Rule" id="MF_00148"/>
    </source>
</evidence>
<name>A0A1I6S0F7_9SPHI</name>
<dbReference type="AlphaFoldDB" id="A0A1I6S0F7"/>
<dbReference type="NCBIfam" id="NF003589">
    <property type="entry name" value="PRK05254.1-2"/>
    <property type="match status" value="1"/>
</dbReference>
<dbReference type="PROSITE" id="PS00130">
    <property type="entry name" value="U_DNA_GLYCOSYLASE"/>
    <property type="match status" value="1"/>
</dbReference>
<dbReference type="HAMAP" id="MF_00148">
    <property type="entry name" value="UDG"/>
    <property type="match status" value="1"/>
</dbReference>
<dbReference type="Gene3D" id="3.40.470.10">
    <property type="entry name" value="Uracil-DNA glycosylase-like domain"/>
    <property type="match status" value="1"/>
</dbReference>
<evidence type="ECO:0000256" key="11">
    <source>
        <dbReference type="RuleBase" id="RU003780"/>
    </source>
</evidence>
<reference evidence="13 14" key="1">
    <citation type="submission" date="2016-10" db="EMBL/GenBank/DDBJ databases">
        <authorList>
            <person name="de Groot N.N."/>
        </authorList>
    </citation>
    <scope>NUCLEOTIDE SEQUENCE [LARGE SCALE GENOMIC DNA]</scope>
    <source>
        <strain evidence="13 14">DSM 22789</strain>
    </source>
</reference>
<dbReference type="OrthoDB" id="9804372at2"/>
<evidence type="ECO:0000256" key="2">
    <source>
        <dbReference type="ARBA" id="ARBA00002631"/>
    </source>
</evidence>
<evidence type="ECO:0000256" key="3">
    <source>
        <dbReference type="ARBA" id="ARBA00008184"/>
    </source>
</evidence>
<dbReference type="InterPro" id="IPR005122">
    <property type="entry name" value="Uracil-DNA_glycosylase-like"/>
</dbReference>
<evidence type="ECO:0000256" key="1">
    <source>
        <dbReference type="ARBA" id="ARBA00001400"/>
    </source>
</evidence>
<comment type="catalytic activity">
    <reaction evidence="1 9 11">
        <text>Hydrolyzes single-stranded DNA or mismatched double-stranded DNA and polynucleotides, releasing free uracil.</text>
        <dbReference type="EC" id="3.2.2.27"/>
    </reaction>
</comment>
<dbReference type="InterPro" id="IPR018085">
    <property type="entry name" value="Ura-DNA_Glyclase_AS"/>
</dbReference>
<dbReference type="GO" id="GO:0004844">
    <property type="term" value="F:uracil DNA N-glycosylase activity"/>
    <property type="evidence" value="ECO:0007669"/>
    <property type="project" value="UniProtKB-UniRule"/>
</dbReference>
<keyword evidence="6 9" id="KW-0227">DNA damage</keyword>
<evidence type="ECO:0000256" key="10">
    <source>
        <dbReference type="PROSITE-ProRule" id="PRU10072"/>
    </source>
</evidence>
<evidence type="ECO:0000256" key="5">
    <source>
        <dbReference type="ARBA" id="ARBA00018429"/>
    </source>
</evidence>
<dbReference type="Pfam" id="PF03167">
    <property type="entry name" value="UDG"/>
    <property type="match status" value="1"/>
</dbReference>
<evidence type="ECO:0000256" key="8">
    <source>
        <dbReference type="ARBA" id="ARBA00023204"/>
    </source>
</evidence>
<dbReference type="PANTHER" id="PTHR11264:SF0">
    <property type="entry name" value="URACIL-DNA GLYCOSYLASE"/>
    <property type="match status" value="1"/>
</dbReference>
<keyword evidence="7 9" id="KW-0378">Hydrolase</keyword>
<keyword evidence="9" id="KW-0963">Cytoplasm</keyword>
<dbReference type="EMBL" id="FOZZ01000004">
    <property type="protein sequence ID" value="SFS70414.1"/>
    <property type="molecule type" value="Genomic_DNA"/>
</dbReference>
<dbReference type="NCBIfam" id="TIGR00628">
    <property type="entry name" value="ung"/>
    <property type="match status" value="1"/>
</dbReference>
<feature type="domain" description="Uracil-DNA glycosylase-like" evidence="12">
    <location>
        <begin position="50"/>
        <end position="211"/>
    </location>
</feature>
<keyword evidence="8 9" id="KW-0234">DNA repair</keyword>
<dbReference type="InterPro" id="IPR036895">
    <property type="entry name" value="Uracil-DNA_glycosylase-like_sf"/>
</dbReference>
<organism evidence="13 14">
    <name type="scientific">Sphingobacterium wenxiniae</name>
    <dbReference type="NCBI Taxonomy" id="683125"/>
    <lineage>
        <taxon>Bacteria</taxon>
        <taxon>Pseudomonadati</taxon>
        <taxon>Bacteroidota</taxon>
        <taxon>Sphingobacteriia</taxon>
        <taxon>Sphingobacteriales</taxon>
        <taxon>Sphingobacteriaceae</taxon>
        <taxon>Sphingobacterium</taxon>
    </lineage>
</organism>
<keyword evidence="14" id="KW-1185">Reference proteome</keyword>
<dbReference type="SMART" id="SM00987">
    <property type="entry name" value="UreE_C"/>
    <property type="match status" value="1"/>
</dbReference>
<evidence type="ECO:0000256" key="6">
    <source>
        <dbReference type="ARBA" id="ARBA00022763"/>
    </source>
</evidence>
<sequence length="232" mass="26196">MSKRYDESWEPILKPLFKQDYMKRLSAFVQQERQLGLVFPPEDLVFNAFNLTAFDSIKVVILGQDPYHNDGQAHGLSFSVPDGMMLPPSLRNIYTELQTDIPGFVYPKSGNLTAWAAQGVLLLNATLTVRAHQAASHQRQGWEEFTDQIIQLISQRLSNVVFILWGSYAQKKSFLIDSQKHCVLTSVHPSPLSAHRGFFGCKHFSQANAYLVRNGRKPIDWQIPPSPKGGVI</sequence>
<dbReference type="Proteomes" id="UP000198785">
    <property type="component" value="Unassembled WGS sequence"/>
</dbReference>
<dbReference type="CDD" id="cd10027">
    <property type="entry name" value="UDG-F1-like"/>
    <property type="match status" value="1"/>
</dbReference>